<comment type="caution">
    <text evidence="1">The sequence shown here is derived from an EMBL/GenBank/DDBJ whole genome shotgun (WGS) entry which is preliminary data.</text>
</comment>
<name>A0ABD1C5C7_CARAN</name>
<proteinExistence type="predicted"/>
<keyword evidence="2" id="KW-1185">Reference proteome</keyword>
<evidence type="ECO:0000313" key="2">
    <source>
        <dbReference type="Proteomes" id="UP001558713"/>
    </source>
</evidence>
<dbReference type="Proteomes" id="UP001558713">
    <property type="component" value="Unassembled WGS sequence"/>
</dbReference>
<protein>
    <submittedName>
        <fullName evidence="1">Hydroxyproline O-galactosyltransferase HPGT3</fullName>
    </submittedName>
</protein>
<sequence length="103" mass="12210">MIRLWQDAENRVVISNILKKNYDQKPKVLTVDVKLMVLGCKDLERKIVETELEFTLANSKTLSGKPEKWFGYWEEFACCNWSVFRIWKSTEALYVSRFLDATR</sequence>
<organism evidence="1 2">
    <name type="scientific">Cardamine amara subsp. amara</name>
    <dbReference type="NCBI Taxonomy" id="228776"/>
    <lineage>
        <taxon>Eukaryota</taxon>
        <taxon>Viridiplantae</taxon>
        <taxon>Streptophyta</taxon>
        <taxon>Embryophyta</taxon>
        <taxon>Tracheophyta</taxon>
        <taxon>Spermatophyta</taxon>
        <taxon>Magnoliopsida</taxon>
        <taxon>eudicotyledons</taxon>
        <taxon>Gunneridae</taxon>
        <taxon>Pentapetalae</taxon>
        <taxon>rosids</taxon>
        <taxon>malvids</taxon>
        <taxon>Brassicales</taxon>
        <taxon>Brassicaceae</taxon>
        <taxon>Cardamineae</taxon>
        <taxon>Cardamine</taxon>
    </lineage>
</organism>
<dbReference type="AlphaFoldDB" id="A0ABD1C5C7"/>
<evidence type="ECO:0000313" key="1">
    <source>
        <dbReference type="EMBL" id="KAL1224660.1"/>
    </source>
</evidence>
<reference evidence="1 2" key="1">
    <citation type="submission" date="2024-04" db="EMBL/GenBank/DDBJ databases">
        <title>Genome assembly C_amara_ONT_v2.</title>
        <authorList>
            <person name="Yant L."/>
            <person name="Moore C."/>
            <person name="Slenker M."/>
        </authorList>
    </citation>
    <scope>NUCLEOTIDE SEQUENCE [LARGE SCALE GENOMIC DNA]</scope>
    <source>
        <tissue evidence="1">Leaf</tissue>
    </source>
</reference>
<dbReference type="EMBL" id="JBANAX010000049">
    <property type="protein sequence ID" value="KAL1224660.1"/>
    <property type="molecule type" value="Genomic_DNA"/>
</dbReference>
<gene>
    <name evidence="1" type="ORF">V5N11_001100</name>
</gene>
<accession>A0ABD1C5C7</accession>